<reference evidence="2" key="2">
    <citation type="submission" date="2025-09" db="UniProtKB">
        <authorList>
            <consortium name="Ensembl"/>
        </authorList>
    </citation>
    <scope>IDENTIFICATION</scope>
</reference>
<evidence type="ECO:0000256" key="1">
    <source>
        <dbReference type="SAM" id="MobiDB-lite"/>
    </source>
</evidence>
<dbReference type="Ensembl" id="ENSPTET00000032109.1">
    <property type="protein sequence ID" value="ENSPTEP00000022328.1"/>
    <property type="gene ID" value="ENSPTEG00000023282.1"/>
</dbReference>
<accession>A0A8C9LRQ0</accession>
<keyword evidence="3" id="KW-1185">Reference proteome</keyword>
<reference evidence="2" key="1">
    <citation type="submission" date="2025-08" db="UniProtKB">
        <authorList>
            <consortium name="Ensembl"/>
        </authorList>
    </citation>
    <scope>IDENTIFICATION</scope>
</reference>
<evidence type="ECO:0000313" key="3">
    <source>
        <dbReference type="Proteomes" id="UP000694416"/>
    </source>
</evidence>
<proteinExistence type="predicted"/>
<evidence type="ECO:0000313" key="2">
    <source>
        <dbReference type="Ensembl" id="ENSPTEP00000022328.1"/>
    </source>
</evidence>
<name>A0A8C9LRQ0_9PRIM</name>
<feature type="compositionally biased region" description="Low complexity" evidence="1">
    <location>
        <begin position="39"/>
        <end position="52"/>
    </location>
</feature>
<sequence>MLLTPSQQETNSKISFYYYYHYFIEMESHHVAQAGLELPGSSDPPASASESAGIKEMNHCDWPQRFFTDNK</sequence>
<dbReference type="Proteomes" id="UP000694416">
    <property type="component" value="Unplaced"/>
</dbReference>
<protein>
    <submittedName>
        <fullName evidence="2">Uncharacterized protein</fullName>
    </submittedName>
</protein>
<dbReference type="AlphaFoldDB" id="A0A8C9LRQ0"/>
<organism evidence="2 3">
    <name type="scientific">Piliocolobus tephrosceles</name>
    <name type="common">Ugandan red Colobus</name>
    <dbReference type="NCBI Taxonomy" id="591936"/>
    <lineage>
        <taxon>Eukaryota</taxon>
        <taxon>Metazoa</taxon>
        <taxon>Chordata</taxon>
        <taxon>Craniata</taxon>
        <taxon>Vertebrata</taxon>
        <taxon>Euteleostomi</taxon>
        <taxon>Mammalia</taxon>
        <taxon>Eutheria</taxon>
        <taxon>Euarchontoglires</taxon>
        <taxon>Primates</taxon>
        <taxon>Haplorrhini</taxon>
        <taxon>Catarrhini</taxon>
        <taxon>Cercopithecidae</taxon>
        <taxon>Colobinae</taxon>
        <taxon>Piliocolobus</taxon>
    </lineage>
</organism>
<feature type="region of interest" description="Disordered" evidence="1">
    <location>
        <begin position="36"/>
        <end position="57"/>
    </location>
</feature>
<dbReference type="PRINTS" id="PR02045">
    <property type="entry name" value="F138DOMAIN"/>
</dbReference>